<dbReference type="EMBL" id="CAIIXF020000011">
    <property type="protein sequence ID" value="CAH1799857.1"/>
    <property type="molecule type" value="Genomic_DNA"/>
</dbReference>
<keyword evidence="2" id="KW-1185">Reference proteome</keyword>
<accession>A0A8J1TBS8</accession>
<dbReference type="OrthoDB" id="2014058at2759"/>
<dbReference type="AlphaFoldDB" id="A0A8J1TBS8"/>
<dbReference type="GO" id="GO:0005739">
    <property type="term" value="C:mitochondrion"/>
    <property type="evidence" value="ECO:0007669"/>
    <property type="project" value="InterPro"/>
</dbReference>
<dbReference type="InterPro" id="IPR008699">
    <property type="entry name" value="NDUFB8"/>
</dbReference>
<comment type="caution">
    <text evidence="1">The sequence shown here is derived from an EMBL/GenBank/DDBJ whole genome shotgun (WGS) entry which is preliminary data.</text>
</comment>
<sequence>MAALARIGRLVSRQFLVNKHLPASLTTRTYWNKDWKPGPYPKTQAEREAAAKKYGLRIEDYEPYPDDGMGYGDYPKLPVASYDNRSDYEAWDIPEQKRNFGEPLHADWDAYTGDRLNTDMRQRFSWTSRFVWFIAVMGSITAIYIHGLSYPIFHPVMPKQYPFKGEAHYTFEPVDD</sequence>
<evidence type="ECO:0000313" key="2">
    <source>
        <dbReference type="Proteomes" id="UP000749559"/>
    </source>
</evidence>
<evidence type="ECO:0000313" key="1">
    <source>
        <dbReference type="EMBL" id="CAH1799857.1"/>
    </source>
</evidence>
<dbReference type="PANTHER" id="PTHR12840:SF1">
    <property type="entry name" value="NADH DEHYDROGENASE [UBIQUINONE] 1 BETA SUBCOMPLEX SUBUNIT 8, MITOCHONDRIAL"/>
    <property type="match status" value="1"/>
</dbReference>
<dbReference type="PANTHER" id="PTHR12840">
    <property type="entry name" value="NADH-UBIQUINONE OXIDOREDUCTASE ASHI SUBUNIT"/>
    <property type="match status" value="1"/>
</dbReference>
<reference evidence="1" key="1">
    <citation type="submission" date="2022-03" db="EMBL/GenBank/DDBJ databases">
        <authorList>
            <person name="Martin C."/>
        </authorList>
    </citation>
    <scope>NUCLEOTIDE SEQUENCE</scope>
</reference>
<name>A0A8J1TBS8_OWEFU</name>
<gene>
    <name evidence="1" type="ORF">OFUS_LOCUS23821</name>
</gene>
<organism evidence="1 2">
    <name type="scientific">Owenia fusiformis</name>
    <name type="common">Polychaete worm</name>
    <dbReference type="NCBI Taxonomy" id="6347"/>
    <lineage>
        <taxon>Eukaryota</taxon>
        <taxon>Metazoa</taxon>
        <taxon>Spiralia</taxon>
        <taxon>Lophotrochozoa</taxon>
        <taxon>Annelida</taxon>
        <taxon>Polychaeta</taxon>
        <taxon>Sedentaria</taxon>
        <taxon>Canalipalpata</taxon>
        <taxon>Sabellida</taxon>
        <taxon>Oweniida</taxon>
        <taxon>Oweniidae</taxon>
        <taxon>Owenia</taxon>
    </lineage>
</organism>
<proteinExistence type="predicted"/>
<dbReference type="Pfam" id="PF05821">
    <property type="entry name" value="NDUF_B8"/>
    <property type="match status" value="1"/>
</dbReference>
<dbReference type="Proteomes" id="UP000749559">
    <property type="component" value="Unassembled WGS sequence"/>
</dbReference>
<protein>
    <submittedName>
        <fullName evidence="1">Uncharacterized protein</fullName>
    </submittedName>
</protein>